<dbReference type="RefSeq" id="XP_041679657.1">
    <property type="nucleotide sequence ID" value="XM_041828833.1"/>
</dbReference>
<sequence length="195" mass="22492">MGTSTSLPHNAITEDRIQHVKHQCPRNFMKVFSTYPPYLIVGLVFEHPSKHGYDELQKGYLAWRMTWHTFKVNANPRPLEGTKPILRNIAFGSSPQLKMWGDITNDYILSCRGHLTKEDLMNLYNLEDQAIKYLISHRLDWSKEIDVIQDFAGPKLSVLGQESISELRDIIHTVNADLMAWSRLNSSLKKLPRFG</sequence>
<comment type="caution">
    <text evidence="1">The sequence shown here is derived from an EMBL/GenBank/DDBJ whole genome shotgun (WGS) entry which is preliminary data.</text>
</comment>
<protein>
    <submittedName>
        <fullName evidence="1">Uncharacterized protein</fullName>
    </submittedName>
</protein>
<dbReference type="EMBL" id="FCQH01000003">
    <property type="protein sequence ID" value="CVK89208.1"/>
    <property type="molecule type" value="Genomic_DNA"/>
</dbReference>
<gene>
    <name evidence="1" type="ORF">FMAN_04456</name>
</gene>
<proteinExistence type="predicted"/>
<dbReference type="VEuPathDB" id="FungiDB:FMAN_04456"/>
<reference evidence="2" key="1">
    <citation type="journal article" date="2016" name="Genome Biol. Evol.">
        <title>Comparative 'omics' of the Fusarium fujikuroi species complex highlights differences in genetic potential and metabolite synthesis.</title>
        <authorList>
            <person name="Niehaus E.-M."/>
            <person name="Muensterkoetter M."/>
            <person name="Proctor R.H."/>
            <person name="Brown D.W."/>
            <person name="Sharon A."/>
            <person name="Idan Y."/>
            <person name="Oren-Young L."/>
            <person name="Sieber C.M."/>
            <person name="Novak O."/>
            <person name="Pencik A."/>
            <person name="Tarkowska D."/>
            <person name="Hromadova K."/>
            <person name="Freeman S."/>
            <person name="Maymon M."/>
            <person name="Elazar M."/>
            <person name="Youssef S.A."/>
            <person name="El-Shabrawy E.S.M."/>
            <person name="Shalaby A.B.A."/>
            <person name="Houterman P."/>
            <person name="Brock N.L."/>
            <person name="Burkhardt I."/>
            <person name="Tsavkelova E.A."/>
            <person name="Dickschat J.S."/>
            <person name="Galuszka P."/>
            <person name="Gueldener U."/>
            <person name="Tudzynski B."/>
        </authorList>
    </citation>
    <scope>NUCLEOTIDE SEQUENCE [LARGE SCALE GENOMIC DNA]</scope>
    <source>
        <strain evidence="2">MRC7560</strain>
    </source>
</reference>
<dbReference type="AlphaFoldDB" id="A0A1L7SRN0"/>
<keyword evidence="2" id="KW-1185">Reference proteome</keyword>
<organism evidence="1 2">
    <name type="scientific">Fusarium mangiferae</name>
    <name type="common">Mango malformation disease fungus</name>
    <dbReference type="NCBI Taxonomy" id="192010"/>
    <lineage>
        <taxon>Eukaryota</taxon>
        <taxon>Fungi</taxon>
        <taxon>Dikarya</taxon>
        <taxon>Ascomycota</taxon>
        <taxon>Pezizomycotina</taxon>
        <taxon>Sordariomycetes</taxon>
        <taxon>Hypocreomycetidae</taxon>
        <taxon>Hypocreales</taxon>
        <taxon>Nectriaceae</taxon>
        <taxon>Fusarium</taxon>
        <taxon>Fusarium fujikuroi species complex</taxon>
    </lineage>
</organism>
<evidence type="ECO:0000313" key="2">
    <source>
        <dbReference type="Proteomes" id="UP000184255"/>
    </source>
</evidence>
<evidence type="ECO:0000313" key="1">
    <source>
        <dbReference type="EMBL" id="CVK89208.1"/>
    </source>
</evidence>
<accession>A0A1L7SRN0</accession>
<name>A0A1L7SRN0_FUSMA</name>
<dbReference type="GeneID" id="65083726"/>
<dbReference type="Proteomes" id="UP000184255">
    <property type="component" value="Unassembled WGS sequence"/>
</dbReference>